<name>A0A841RN74_9BACI</name>
<proteinExistence type="predicted"/>
<evidence type="ECO:0000313" key="5">
    <source>
        <dbReference type="EMBL" id="MBB6513317.1"/>
    </source>
</evidence>
<dbReference type="SMART" id="SM00354">
    <property type="entry name" value="HTH_LACI"/>
    <property type="match status" value="1"/>
</dbReference>
<dbReference type="GO" id="GO:0003700">
    <property type="term" value="F:DNA-binding transcription factor activity"/>
    <property type="evidence" value="ECO:0007669"/>
    <property type="project" value="TreeGrafter"/>
</dbReference>
<evidence type="ECO:0000313" key="6">
    <source>
        <dbReference type="Proteomes" id="UP000572212"/>
    </source>
</evidence>
<dbReference type="Pfam" id="PF00356">
    <property type="entry name" value="LacI"/>
    <property type="match status" value="1"/>
</dbReference>
<sequence>MVKMRDVAAYANVSTATVSRVIRDPKTVKEVTRLKVLDAIESLNYQPNMVARQFRTNKTKNIIVVVPDITNQFFPKC</sequence>
<gene>
    <name evidence="5" type="ORF">GGQ92_002124</name>
</gene>
<dbReference type="InterPro" id="IPR010982">
    <property type="entry name" value="Lambda_DNA-bd_dom_sf"/>
</dbReference>
<evidence type="ECO:0000256" key="2">
    <source>
        <dbReference type="ARBA" id="ARBA00023125"/>
    </source>
</evidence>
<dbReference type="Gene3D" id="3.40.50.2300">
    <property type="match status" value="1"/>
</dbReference>
<dbReference type="Proteomes" id="UP000572212">
    <property type="component" value="Unassembled WGS sequence"/>
</dbReference>
<accession>A0A841RN74</accession>
<comment type="caution">
    <text evidence="5">The sequence shown here is derived from an EMBL/GenBank/DDBJ whole genome shotgun (WGS) entry which is preliminary data.</text>
</comment>
<evidence type="ECO:0000256" key="3">
    <source>
        <dbReference type="ARBA" id="ARBA00023163"/>
    </source>
</evidence>
<keyword evidence="2 5" id="KW-0238">DNA-binding</keyword>
<dbReference type="AlphaFoldDB" id="A0A841RN74"/>
<dbReference type="SUPFAM" id="SSF47413">
    <property type="entry name" value="lambda repressor-like DNA-binding domains"/>
    <property type="match status" value="1"/>
</dbReference>
<evidence type="ECO:0000259" key="4">
    <source>
        <dbReference type="PROSITE" id="PS50932"/>
    </source>
</evidence>
<dbReference type="CDD" id="cd01392">
    <property type="entry name" value="HTH_LacI"/>
    <property type="match status" value="1"/>
</dbReference>
<dbReference type="GO" id="GO:0000976">
    <property type="term" value="F:transcription cis-regulatory region binding"/>
    <property type="evidence" value="ECO:0007669"/>
    <property type="project" value="TreeGrafter"/>
</dbReference>
<organism evidence="5 6">
    <name type="scientific">Gracilibacillus halotolerans</name>
    <dbReference type="NCBI Taxonomy" id="74386"/>
    <lineage>
        <taxon>Bacteria</taxon>
        <taxon>Bacillati</taxon>
        <taxon>Bacillota</taxon>
        <taxon>Bacilli</taxon>
        <taxon>Bacillales</taxon>
        <taxon>Bacillaceae</taxon>
        <taxon>Gracilibacillus</taxon>
    </lineage>
</organism>
<dbReference type="PROSITE" id="PS50932">
    <property type="entry name" value="HTH_LACI_2"/>
    <property type="match status" value="1"/>
</dbReference>
<evidence type="ECO:0000256" key="1">
    <source>
        <dbReference type="ARBA" id="ARBA00023015"/>
    </source>
</evidence>
<keyword evidence="3" id="KW-0804">Transcription</keyword>
<keyword evidence="6" id="KW-1185">Reference proteome</keyword>
<dbReference type="InterPro" id="IPR000843">
    <property type="entry name" value="HTH_LacI"/>
</dbReference>
<dbReference type="PANTHER" id="PTHR30146:SF109">
    <property type="entry name" value="HTH-TYPE TRANSCRIPTIONAL REGULATOR GALS"/>
    <property type="match status" value="1"/>
</dbReference>
<dbReference type="PROSITE" id="PS00356">
    <property type="entry name" value="HTH_LACI_1"/>
    <property type="match status" value="1"/>
</dbReference>
<keyword evidence="1" id="KW-0805">Transcription regulation</keyword>
<dbReference type="Gene3D" id="1.10.260.40">
    <property type="entry name" value="lambda repressor-like DNA-binding domains"/>
    <property type="match status" value="1"/>
</dbReference>
<protein>
    <submittedName>
        <fullName evidence="5">DNA-binding LacI/PurR family transcriptional regulator</fullName>
    </submittedName>
</protein>
<dbReference type="PANTHER" id="PTHR30146">
    <property type="entry name" value="LACI-RELATED TRANSCRIPTIONAL REPRESSOR"/>
    <property type="match status" value="1"/>
</dbReference>
<dbReference type="EMBL" id="JACHON010000010">
    <property type="protein sequence ID" value="MBB6513317.1"/>
    <property type="molecule type" value="Genomic_DNA"/>
</dbReference>
<reference evidence="5 6" key="1">
    <citation type="submission" date="2020-08" db="EMBL/GenBank/DDBJ databases">
        <title>Genomic Encyclopedia of Type Strains, Phase IV (KMG-IV): sequencing the most valuable type-strain genomes for metagenomic binning, comparative biology and taxonomic classification.</title>
        <authorList>
            <person name="Goeker M."/>
        </authorList>
    </citation>
    <scope>NUCLEOTIDE SEQUENCE [LARGE SCALE GENOMIC DNA]</scope>
    <source>
        <strain evidence="5 6">DSM 11805</strain>
    </source>
</reference>
<feature type="domain" description="HTH lacI-type" evidence="4">
    <location>
        <begin position="2"/>
        <end position="56"/>
    </location>
</feature>